<sequence>MRVVPNWRFLGGLALVLVAGAVAVNLVHRRQVGQQVGAFLRHADSARDAKDPVREAEYLRRYLIARPDDLDARERLGRVLCDSAKGARGGKTVYEGYLVLQEVLRRDPARADLRRYTAELAMRPDVGLYAEARADIEVLLTRRPDDGELLELAARCLVAAQMFAEAEARYTAAVRHRPDLLAAYAARAAVLRLHLNRPEDADAAVAAMLTANPRQFRAHLNVAEYWRVFAKAHQPAAAAAGAVAKAQELPAAATVADATDRALGEARRLGPDELDVLLVAAEVARDRSAALARVGKRDEARVATEEARQLLGRAVALHRTTPAAHLAMAELEADTHGPAAAAAAVRRGLEAVPDSDPLVVALLDYQLRAGDAAAAAETLDRLRGAGLPPAVAEFHQARLQMLAEQYLEAALTLEKVRPDLLREQRLVREADLLLGRCYEQIGENDRRLAAFRRAVPADPDDPLWVPALAGVAEAEAALGLADAALASYRRLKDRAAGAWVQVARLETIRALLTAPEKRDWRASEEAVAAAGQALPDATEFRILRADLLHFRGKAAEARTALDELRAARPKEAAVWVAAAAQDLREGNPKRAAETLAAGEREAGDTPEIRLARARLWAEIKEPDFPARVLGLAAGAEKFGRLRHRRLLLDLAAVATAAGAGDVAGRLWEQVAVVQPKNLAAQLVRFDRALAAGDEQTVTTVLGDIGLIDGEGGPSARLARVLHRIWRAQHRDDKSGLPEALEVLEGLARERAGWGRVALAHALVHDLRGDLDAALGKYQQAVDYGESNPQALRRLMEILHARGRSAEAAQLLERLPAAVASGADVQRLAAEVSLRSEDPRRALEYATRAVPDTSTDPKDHIWKGQVYWAAGDRAKAEAPFRRAVTLRPESPDGWLVLIHYLAATGRRDDGARELADARGKVAPAERTLFLGMAHARLGDPDRAAEAFGQARAERRDDLRTLQAEAEFLFQAGRLDPAREAFQRILDLQSASAEDKDFARRMLAICLAASPDYETSRRALELLGLLDNGALRAPAAAETPDQRRARAVALALQRDRASKLEAVRTLEEIRDKLAPSDQFLLAQLYVATGNKPQVRVVMTDLLRRAEGVPLYVAFYAAWLIREQDVRAAEEWVTKLAAREPEALRTAELKARLAAARKDLPAARSALVPKADGPNAPVEAIARVCEEIGLFDDAERLYTRVADGAKSARPEAALVLARFYGRRGRLADALRVCAEVRSRVPAVVVGEAAVTALYAATDPPAAAMATVAGWLDEAVRAARGPEQAGLVQLLAAVRNLQGDYDAAMALYRQAIAANPRDAVALNNLAFLVSAQEKKHVDALGLLARARQAVGPNPELDDTEALVRLAKGETDAARKLLEGVVAQTPTGSAYFHLAQVESAANRDLEARSAWRQATDAGLRRADLHPLECHAYDQLAARLR</sequence>
<dbReference type="PANTHER" id="PTHR12558:SF13">
    <property type="entry name" value="CELL DIVISION CYCLE PROTEIN 27 HOMOLOG"/>
    <property type="match status" value="1"/>
</dbReference>
<keyword evidence="3" id="KW-1185">Reference proteome</keyword>
<dbReference type="SMART" id="SM00028">
    <property type="entry name" value="TPR"/>
    <property type="match status" value="9"/>
</dbReference>
<protein>
    <submittedName>
        <fullName evidence="2">Photosystem I assembly protein Ycf3</fullName>
    </submittedName>
</protein>
<organism evidence="2 3">
    <name type="scientific">Urbifossiella limnaea</name>
    <dbReference type="NCBI Taxonomy" id="2528023"/>
    <lineage>
        <taxon>Bacteria</taxon>
        <taxon>Pseudomonadati</taxon>
        <taxon>Planctomycetota</taxon>
        <taxon>Planctomycetia</taxon>
        <taxon>Gemmatales</taxon>
        <taxon>Gemmataceae</taxon>
        <taxon>Urbifossiella</taxon>
    </lineage>
</organism>
<name>A0A517Y377_9BACT</name>
<dbReference type="PROSITE" id="PS50005">
    <property type="entry name" value="TPR"/>
    <property type="match status" value="3"/>
</dbReference>
<dbReference type="SUPFAM" id="SSF48452">
    <property type="entry name" value="TPR-like"/>
    <property type="match status" value="3"/>
</dbReference>
<dbReference type="PANTHER" id="PTHR12558">
    <property type="entry name" value="CELL DIVISION CYCLE 16,23,27"/>
    <property type="match status" value="1"/>
</dbReference>
<dbReference type="InterPro" id="IPR011990">
    <property type="entry name" value="TPR-like_helical_dom_sf"/>
</dbReference>
<accession>A0A517Y377</accession>
<evidence type="ECO:0000313" key="2">
    <source>
        <dbReference type="EMBL" id="QDU24168.1"/>
    </source>
</evidence>
<dbReference type="Proteomes" id="UP000319576">
    <property type="component" value="Chromosome"/>
</dbReference>
<dbReference type="Gene3D" id="1.25.40.10">
    <property type="entry name" value="Tetratricopeptide repeat domain"/>
    <property type="match status" value="7"/>
</dbReference>
<dbReference type="KEGG" id="uli:ETAA1_61820"/>
<proteinExistence type="predicted"/>
<dbReference type="SUPFAM" id="SSF81901">
    <property type="entry name" value="HCP-like"/>
    <property type="match status" value="1"/>
</dbReference>
<feature type="repeat" description="TPR" evidence="1">
    <location>
        <begin position="1281"/>
        <end position="1314"/>
    </location>
</feature>
<keyword evidence="1" id="KW-0802">TPR repeat</keyword>
<dbReference type="Pfam" id="PF13432">
    <property type="entry name" value="TPR_16"/>
    <property type="match status" value="4"/>
</dbReference>
<feature type="repeat" description="TPR" evidence="1">
    <location>
        <begin position="428"/>
        <end position="461"/>
    </location>
</feature>
<dbReference type="EMBL" id="CP036273">
    <property type="protein sequence ID" value="QDU24168.1"/>
    <property type="molecule type" value="Genomic_DNA"/>
</dbReference>
<gene>
    <name evidence="2" type="ORF">ETAA1_61820</name>
</gene>
<dbReference type="Pfam" id="PF14559">
    <property type="entry name" value="TPR_19"/>
    <property type="match status" value="1"/>
</dbReference>
<reference evidence="2 3" key="1">
    <citation type="submission" date="2019-02" db="EMBL/GenBank/DDBJ databases">
        <title>Deep-cultivation of Planctomycetes and their phenomic and genomic characterization uncovers novel biology.</title>
        <authorList>
            <person name="Wiegand S."/>
            <person name="Jogler M."/>
            <person name="Boedeker C."/>
            <person name="Pinto D."/>
            <person name="Vollmers J."/>
            <person name="Rivas-Marin E."/>
            <person name="Kohn T."/>
            <person name="Peeters S.H."/>
            <person name="Heuer A."/>
            <person name="Rast P."/>
            <person name="Oberbeckmann S."/>
            <person name="Bunk B."/>
            <person name="Jeske O."/>
            <person name="Meyerdierks A."/>
            <person name="Storesund J.E."/>
            <person name="Kallscheuer N."/>
            <person name="Luecker S."/>
            <person name="Lage O.M."/>
            <person name="Pohl T."/>
            <person name="Merkel B.J."/>
            <person name="Hornburger P."/>
            <person name="Mueller R.-W."/>
            <person name="Bruemmer F."/>
            <person name="Labrenz M."/>
            <person name="Spormann A.M."/>
            <person name="Op den Camp H."/>
            <person name="Overmann J."/>
            <person name="Amann R."/>
            <person name="Jetten M.S.M."/>
            <person name="Mascher T."/>
            <person name="Medema M.H."/>
            <person name="Devos D.P."/>
            <person name="Kaster A.-K."/>
            <person name="Ovreas L."/>
            <person name="Rohde M."/>
            <person name="Galperin M.Y."/>
            <person name="Jogler C."/>
        </authorList>
    </citation>
    <scope>NUCLEOTIDE SEQUENCE [LARGE SCALE GENOMIC DNA]</scope>
    <source>
        <strain evidence="2 3">ETA_A1</strain>
    </source>
</reference>
<evidence type="ECO:0000313" key="3">
    <source>
        <dbReference type="Proteomes" id="UP000319576"/>
    </source>
</evidence>
<evidence type="ECO:0000256" key="1">
    <source>
        <dbReference type="PROSITE-ProRule" id="PRU00339"/>
    </source>
</evidence>
<dbReference type="InterPro" id="IPR019734">
    <property type="entry name" value="TPR_rpt"/>
</dbReference>
<feature type="repeat" description="TPR" evidence="1">
    <location>
        <begin position="856"/>
        <end position="889"/>
    </location>
</feature>